<keyword evidence="3" id="KW-1185">Reference proteome</keyword>
<evidence type="ECO:0000313" key="2">
    <source>
        <dbReference type="EMBL" id="KAF9943658.1"/>
    </source>
</evidence>
<protein>
    <submittedName>
        <fullName evidence="2">Uncharacterized protein</fullName>
    </submittedName>
</protein>
<gene>
    <name evidence="2" type="ORF">BGZ70_005649</name>
</gene>
<name>A0A9P6IPL6_MORAP</name>
<evidence type="ECO:0000313" key="3">
    <source>
        <dbReference type="Proteomes" id="UP000738359"/>
    </source>
</evidence>
<feature type="chain" id="PRO_5040374546" evidence="1">
    <location>
        <begin position="24"/>
        <end position="95"/>
    </location>
</feature>
<feature type="non-terminal residue" evidence="2">
    <location>
        <position position="95"/>
    </location>
</feature>
<evidence type="ECO:0000256" key="1">
    <source>
        <dbReference type="SAM" id="SignalP"/>
    </source>
</evidence>
<comment type="caution">
    <text evidence="2">The sequence shown here is derived from an EMBL/GenBank/DDBJ whole genome shotgun (WGS) entry which is preliminary data.</text>
</comment>
<dbReference type="EMBL" id="JAAAHY010003004">
    <property type="protein sequence ID" value="KAF9943658.1"/>
    <property type="molecule type" value="Genomic_DNA"/>
</dbReference>
<organism evidence="2 3">
    <name type="scientific">Mortierella alpina</name>
    <name type="common">Oleaginous fungus</name>
    <name type="synonym">Mortierella renispora</name>
    <dbReference type="NCBI Taxonomy" id="64518"/>
    <lineage>
        <taxon>Eukaryota</taxon>
        <taxon>Fungi</taxon>
        <taxon>Fungi incertae sedis</taxon>
        <taxon>Mucoromycota</taxon>
        <taxon>Mortierellomycotina</taxon>
        <taxon>Mortierellomycetes</taxon>
        <taxon>Mortierellales</taxon>
        <taxon>Mortierellaceae</taxon>
        <taxon>Mortierella</taxon>
    </lineage>
</organism>
<feature type="non-terminal residue" evidence="2">
    <location>
        <position position="1"/>
    </location>
</feature>
<dbReference type="SUPFAM" id="SSF110087">
    <property type="entry name" value="DR1885-like metal-binding protein"/>
    <property type="match status" value="1"/>
</dbReference>
<dbReference type="Proteomes" id="UP000738359">
    <property type="component" value="Unassembled WGS sequence"/>
</dbReference>
<dbReference type="OrthoDB" id="2376394at2759"/>
<feature type="signal peptide" evidence="1">
    <location>
        <begin position="1"/>
        <end position="23"/>
    </location>
</feature>
<accession>A0A9P6IPL6</accession>
<reference evidence="2" key="1">
    <citation type="journal article" date="2020" name="Fungal Divers.">
        <title>Resolving the Mortierellaceae phylogeny through synthesis of multi-gene phylogenetics and phylogenomics.</title>
        <authorList>
            <person name="Vandepol N."/>
            <person name="Liber J."/>
            <person name="Desiro A."/>
            <person name="Na H."/>
            <person name="Kennedy M."/>
            <person name="Barry K."/>
            <person name="Grigoriev I.V."/>
            <person name="Miller A.N."/>
            <person name="O'Donnell K."/>
            <person name="Stajich J.E."/>
            <person name="Bonito G."/>
        </authorList>
    </citation>
    <scope>NUCLEOTIDE SEQUENCE</scope>
    <source>
        <strain evidence="2">CK1249</strain>
    </source>
</reference>
<sequence>QTIKMQLKTLMLAAGAIASIALSAVVKTPVSTDITVVEKSDWIMWLPKALPAAGYLILKNSSDQPLDVTRVISLDYQKITIYKVIVGEGSSRMIK</sequence>
<dbReference type="InterPro" id="IPR036182">
    <property type="entry name" value="PCuAC_sf"/>
</dbReference>
<dbReference type="AlphaFoldDB" id="A0A9P6IPL6"/>
<keyword evidence="1" id="KW-0732">Signal</keyword>
<proteinExistence type="predicted"/>